<feature type="domain" description="4Fe-4S ferredoxin-type" evidence="5">
    <location>
        <begin position="330"/>
        <end position="359"/>
    </location>
</feature>
<dbReference type="InterPro" id="IPR017900">
    <property type="entry name" value="4Fe4S_Fe_S_CS"/>
</dbReference>
<dbReference type="Pfam" id="PF13187">
    <property type="entry name" value="Fer4_9"/>
    <property type="match status" value="1"/>
</dbReference>
<dbReference type="GO" id="GO:0046872">
    <property type="term" value="F:metal ion binding"/>
    <property type="evidence" value="ECO:0007669"/>
    <property type="project" value="UniProtKB-KW"/>
</dbReference>
<dbReference type="PANTHER" id="PTHR43687:SF4">
    <property type="entry name" value="BLR5484 PROTEIN"/>
    <property type="match status" value="1"/>
</dbReference>
<dbReference type="Pfam" id="PF13237">
    <property type="entry name" value="Fer4_10"/>
    <property type="match status" value="1"/>
</dbReference>
<dbReference type="RefSeq" id="WP_177138664.1">
    <property type="nucleotide sequence ID" value="NZ_VYGV01000025.1"/>
</dbReference>
<evidence type="ECO:0000256" key="1">
    <source>
        <dbReference type="ARBA" id="ARBA00022485"/>
    </source>
</evidence>
<dbReference type="InterPro" id="IPR050572">
    <property type="entry name" value="Fe-S_Ferredoxin"/>
</dbReference>
<dbReference type="Pfam" id="PF12838">
    <property type="entry name" value="Fer4_7"/>
    <property type="match status" value="1"/>
</dbReference>
<dbReference type="AlphaFoldDB" id="A0A7Y8L0B3"/>
<keyword evidence="1" id="KW-0004">4Fe-4S</keyword>
<sequence length="691" mass="74415">MPLNPQALGQALDEDLTLHTTLCRRDAPAFQKACRSSDELVVACTQESRLFAELSEQTEGAVSLDVRPIRFVNIRETGGWGREAAMATPKMAALLAAARLPDAEPVPTVTYTSEGRLLIIGALEDAERAAGLVNDALDVTLMAVGGAGMQSRRYPVIGGDAPHLTGWLGAFDVQWTTRNPIDLDLCTRCNACIAACPEDAIGLDYQIDMDRCRSHRACVKACEAVGAINFQREPQTHSDTFDLVLDLRKTPAFSQHALPQGYTHLPGGLGDAAALQALIQLRDLVGEFEKPRFFTYKQKLCAHGRNEKVGCNACVDICSASAISSDLKRNQIVVNPNLCVGCGTCTTVCPTGALSYAYPRASEQGVKLRTLLATYAKAGGKDAALLLHSQEAGAALIGDLGRAAALDKSVRGVPARVIPLPLWHTASTGLDVWLTAFAYGASQVWVLMTGEEAPQYRDAVREQMAVAQAIVSGLGYSGRHFKLIEARDARDLMALDAELGEAPAQVVQRRASFAVQAEKRATVELAIDHLLQDSAARPRTAEAIALPAASLLGTISVNKDTCTLCLSCVSACPASALQDNAERPQLRFIEKNCVQCGLCEKTCPEKAISLQPRLLLGEQRKQLRVLNEAQPYRCIRCSKPFGTLKGIEVMLAKLGGHAMFQGEALERLKMCGDCRVVDIYSNPGETKITDM</sequence>
<dbReference type="PROSITE" id="PS51379">
    <property type="entry name" value="4FE4S_FER_2"/>
    <property type="match status" value="4"/>
</dbReference>
<protein>
    <submittedName>
        <fullName evidence="6">4Fe-4S dicluster domain-containing protein</fullName>
    </submittedName>
</protein>
<dbReference type="Gene3D" id="3.30.70.20">
    <property type="match status" value="3"/>
</dbReference>
<dbReference type="GO" id="GO:0051539">
    <property type="term" value="F:4 iron, 4 sulfur cluster binding"/>
    <property type="evidence" value="ECO:0007669"/>
    <property type="project" value="UniProtKB-KW"/>
</dbReference>
<keyword evidence="3" id="KW-0408">Iron</keyword>
<evidence type="ECO:0000313" key="7">
    <source>
        <dbReference type="Proteomes" id="UP000545507"/>
    </source>
</evidence>
<feature type="domain" description="4Fe-4S ferredoxin-type" evidence="5">
    <location>
        <begin position="553"/>
        <end position="578"/>
    </location>
</feature>
<keyword evidence="7" id="KW-1185">Reference proteome</keyword>
<feature type="domain" description="4Fe-4S ferredoxin-type" evidence="5">
    <location>
        <begin position="582"/>
        <end position="613"/>
    </location>
</feature>
<dbReference type="SUPFAM" id="SSF54862">
    <property type="entry name" value="4Fe-4S ferredoxins"/>
    <property type="match status" value="1"/>
</dbReference>
<dbReference type="InterPro" id="IPR017896">
    <property type="entry name" value="4Fe4S_Fe-S-bd"/>
</dbReference>
<gene>
    <name evidence="6" type="ORF">F3K02_23495</name>
</gene>
<feature type="domain" description="4Fe-4S ferredoxin-type" evidence="5">
    <location>
        <begin position="177"/>
        <end position="206"/>
    </location>
</feature>
<name>A0A7Y8L0B3_9BURK</name>
<evidence type="ECO:0000256" key="3">
    <source>
        <dbReference type="ARBA" id="ARBA00023004"/>
    </source>
</evidence>
<keyword evidence="2" id="KW-0479">Metal-binding</keyword>
<accession>A0A7Y8L0B3</accession>
<organism evidence="6 7">
    <name type="scientific">Hydrogenophaga aromaticivorans</name>
    <dbReference type="NCBI Taxonomy" id="2610898"/>
    <lineage>
        <taxon>Bacteria</taxon>
        <taxon>Pseudomonadati</taxon>
        <taxon>Pseudomonadota</taxon>
        <taxon>Betaproteobacteria</taxon>
        <taxon>Burkholderiales</taxon>
        <taxon>Comamonadaceae</taxon>
        <taxon>Hydrogenophaga</taxon>
    </lineage>
</organism>
<dbReference type="Proteomes" id="UP000545507">
    <property type="component" value="Unassembled WGS sequence"/>
</dbReference>
<evidence type="ECO:0000256" key="4">
    <source>
        <dbReference type="ARBA" id="ARBA00023014"/>
    </source>
</evidence>
<dbReference type="EMBL" id="VYGV01000025">
    <property type="protein sequence ID" value="NWF48196.1"/>
    <property type="molecule type" value="Genomic_DNA"/>
</dbReference>
<keyword evidence="4" id="KW-0411">Iron-sulfur</keyword>
<reference evidence="6 7" key="1">
    <citation type="submission" date="2019-09" db="EMBL/GenBank/DDBJ databases">
        <title>Hydrogenophaga aromatica sp. nov., isolated from a para-xylene-degrading enrichment culture.</title>
        <authorList>
            <person name="Tancsics A."/>
            <person name="Banerjee S."/>
        </authorList>
    </citation>
    <scope>NUCLEOTIDE SEQUENCE [LARGE SCALE GENOMIC DNA]</scope>
    <source>
        <strain evidence="6 7">D2P1</strain>
    </source>
</reference>
<dbReference type="PROSITE" id="PS00198">
    <property type="entry name" value="4FE4S_FER_1"/>
    <property type="match status" value="3"/>
</dbReference>
<evidence type="ECO:0000259" key="5">
    <source>
        <dbReference type="PROSITE" id="PS51379"/>
    </source>
</evidence>
<dbReference type="PANTHER" id="PTHR43687">
    <property type="entry name" value="ADENYLYLSULFATE REDUCTASE, BETA SUBUNIT"/>
    <property type="match status" value="1"/>
</dbReference>
<comment type="caution">
    <text evidence="6">The sequence shown here is derived from an EMBL/GenBank/DDBJ whole genome shotgun (WGS) entry which is preliminary data.</text>
</comment>
<evidence type="ECO:0000256" key="2">
    <source>
        <dbReference type="ARBA" id="ARBA00022723"/>
    </source>
</evidence>
<evidence type="ECO:0000313" key="6">
    <source>
        <dbReference type="EMBL" id="NWF48196.1"/>
    </source>
</evidence>
<proteinExistence type="predicted"/>